<evidence type="ECO:0000256" key="3">
    <source>
        <dbReference type="ARBA" id="ARBA00022723"/>
    </source>
</evidence>
<dbReference type="GO" id="GO:0003677">
    <property type="term" value="F:DNA binding"/>
    <property type="evidence" value="ECO:0007669"/>
    <property type="project" value="UniProtKB-KW"/>
</dbReference>
<dbReference type="InterPro" id="IPR012337">
    <property type="entry name" value="RNaseH-like_sf"/>
</dbReference>
<evidence type="ECO:0000256" key="10">
    <source>
        <dbReference type="PROSITE-ProRule" id="PRU00027"/>
    </source>
</evidence>
<keyword evidence="7" id="KW-0238">DNA-binding</keyword>
<dbReference type="GO" id="GO:0008270">
    <property type="term" value="F:zinc ion binding"/>
    <property type="evidence" value="ECO:0007669"/>
    <property type="project" value="UniProtKB-KW"/>
</dbReference>
<dbReference type="InterPro" id="IPR003656">
    <property type="entry name" value="Znf_BED"/>
</dbReference>
<evidence type="ECO:0000259" key="12">
    <source>
        <dbReference type="PROSITE" id="PS50808"/>
    </source>
</evidence>
<dbReference type="PROSITE" id="PS50808">
    <property type="entry name" value="ZF_BED"/>
    <property type="match status" value="1"/>
</dbReference>
<dbReference type="InterPro" id="IPR036236">
    <property type="entry name" value="Znf_C2H2_sf"/>
</dbReference>
<dbReference type="SMART" id="SM00614">
    <property type="entry name" value="ZnF_BED"/>
    <property type="match status" value="1"/>
</dbReference>
<feature type="domain" description="BED-type" evidence="12">
    <location>
        <begin position="119"/>
        <end position="172"/>
    </location>
</feature>
<keyword evidence="5" id="KW-0862">Zinc</keyword>
<dbReference type="SUPFAM" id="SSF53098">
    <property type="entry name" value="Ribonuclease H-like"/>
    <property type="match status" value="1"/>
</dbReference>
<proteinExistence type="predicted"/>
<dbReference type="Pfam" id="PF02892">
    <property type="entry name" value="zf-BED"/>
    <property type="match status" value="1"/>
</dbReference>
<dbReference type="EMBL" id="QJKJ01003168">
    <property type="protein sequence ID" value="RDX99685.1"/>
    <property type="molecule type" value="Genomic_DNA"/>
</dbReference>
<dbReference type="InterPro" id="IPR052035">
    <property type="entry name" value="ZnF_BED_domain_contain"/>
</dbReference>
<comment type="caution">
    <text evidence="13">The sequence shown here is derived from an EMBL/GenBank/DDBJ whole genome shotgun (WGS) entry which is preliminary data.</text>
</comment>
<evidence type="ECO:0000256" key="5">
    <source>
        <dbReference type="ARBA" id="ARBA00022833"/>
    </source>
</evidence>
<evidence type="ECO:0000313" key="14">
    <source>
        <dbReference type="Proteomes" id="UP000257109"/>
    </source>
</evidence>
<evidence type="ECO:0000256" key="11">
    <source>
        <dbReference type="SAM" id="Phobius"/>
    </source>
</evidence>
<dbReference type="PANTHER" id="PTHR46481">
    <property type="entry name" value="ZINC FINGER BED DOMAIN-CONTAINING PROTEIN 4"/>
    <property type="match status" value="1"/>
</dbReference>
<dbReference type="Pfam" id="PF14372">
    <property type="entry name" value="hAT-like_RNase-H"/>
    <property type="match status" value="1"/>
</dbReference>
<dbReference type="InterPro" id="IPR008906">
    <property type="entry name" value="HATC_C_dom"/>
</dbReference>
<evidence type="ECO:0000256" key="2">
    <source>
        <dbReference type="ARBA" id="ARBA00011738"/>
    </source>
</evidence>
<keyword evidence="11" id="KW-0812">Transmembrane</keyword>
<comment type="subunit">
    <text evidence="2">Homodimer.</text>
</comment>
<protein>
    <submittedName>
        <fullName evidence="13">Zinc finger BED domain-containing protein RICESLEEPER 2</fullName>
    </submittedName>
</protein>
<sequence>MKRCVLGFKKRRRIGSWCGRVTTLLSPLGFHVLPSFIFRLGFSSKPLLPSSHRTQSNPLFDTLVIENSVSLRPQLLKGGAVVIGDGIEWIVLWSTIFSTNLDQVHAMDMSDAVIVKSSRLKSVVWNDFDRIKKGDTCVAVCRHCKKKLSGSSTSGTSHLRNHLIRCQRRSSHGIAQYISAREKRKEGTLAIANFNLDQDSNKDDNTLSLVNIKFEQAQLKDDSVNTGTSSFDQRRSRFDLARMIILHGYPLAMVEHVGFRAFVKNLQPLFELVTLNRVEADCIEIYDRERKKVNEMLDKLPGKISLSADVWNAVGDAEYLCLTSNYIDESWQLRRRILNFIRIDPSHTEDMLSEAIMTCLMDWDIDRKLFSMILDSCSTCDNIAVRIGERLLQNRFLYCNGQLFDIRCAANVINAMVQHALGAVSQIVSKIRETIGYIKSSQTILAKFNEMAKEVGILSQKGLFLDNPSQWNSTYSMLEVALEFKDVLILLQENDPAYKVCLSDVEWERVTAVTSYLKLFVEVINVFTKSKYPTANIYFPELCDVKLHLIEWCKNSDEYINSLASRLRSKFDEYWEKCSLGLAVAAMLDPRFKMKLVDYYYPQIYGSTSSGRIDEVFEGVKALYNEHSIGSPLASHDQALAWQVGNGPLLLQGSAKDSRDRLMGFDKFLHETTQGEGTKSDLDKYLEEPLFPRNVDFNILNWWRVHTPRYPVLSMMARNVLGIPMSKVAPELAFNYSGKVLDRDWSSLNPATVQALVCSQDWIRSELEN</sequence>
<keyword evidence="4 10" id="KW-0863">Zinc-finger</keyword>
<keyword evidence="8" id="KW-0804">Transcription</keyword>
<evidence type="ECO:0000313" key="13">
    <source>
        <dbReference type="EMBL" id="RDX99685.1"/>
    </source>
</evidence>
<organism evidence="13 14">
    <name type="scientific">Mucuna pruriens</name>
    <name type="common">Velvet bean</name>
    <name type="synonym">Dolichos pruriens</name>
    <dbReference type="NCBI Taxonomy" id="157652"/>
    <lineage>
        <taxon>Eukaryota</taxon>
        <taxon>Viridiplantae</taxon>
        <taxon>Streptophyta</taxon>
        <taxon>Embryophyta</taxon>
        <taxon>Tracheophyta</taxon>
        <taxon>Spermatophyta</taxon>
        <taxon>Magnoliopsida</taxon>
        <taxon>eudicotyledons</taxon>
        <taxon>Gunneridae</taxon>
        <taxon>Pentapetalae</taxon>
        <taxon>rosids</taxon>
        <taxon>fabids</taxon>
        <taxon>Fabales</taxon>
        <taxon>Fabaceae</taxon>
        <taxon>Papilionoideae</taxon>
        <taxon>50 kb inversion clade</taxon>
        <taxon>NPAAA clade</taxon>
        <taxon>indigoferoid/millettioid clade</taxon>
        <taxon>Phaseoleae</taxon>
        <taxon>Mucuna</taxon>
    </lineage>
</organism>
<comment type="subcellular location">
    <subcellularLocation>
        <location evidence="1">Nucleus</location>
    </subcellularLocation>
</comment>
<evidence type="ECO:0000256" key="8">
    <source>
        <dbReference type="ARBA" id="ARBA00023163"/>
    </source>
</evidence>
<reference evidence="13" key="1">
    <citation type="submission" date="2018-05" db="EMBL/GenBank/DDBJ databases">
        <title>Draft genome of Mucuna pruriens seed.</title>
        <authorList>
            <person name="Nnadi N.E."/>
            <person name="Vos R."/>
            <person name="Hasami M.H."/>
            <person name="Devisetty U.K."/>
            <person name="Aguiy J.C."/>
        </authorList>
    </citation>
    <scope>NUCLEOTIDE SEQUENCE [LARGE SCALE GENOMIC DNA]</scope>
    <source>
        <strain evidence="13">JCA_2017</strain>
    </source>
</reference>
<gene>
    <name evidence="13" type="ORF">CR513_17235</name>
</gene>
<feature type="non-terminal residue" evidence="13">
    <location>
        <position position="1"/>
    </location>
</feature>
<dbReference type="Proteomes" id="UP000257109">
    <property type="component" value="Unassembled WGS sequence"/>
</dbReference>
<accession>A0A371HA78</accession>
<keyword evidence="14" id="KW-1185">Reference proteome</keyword>
<evidence type="ECO:0000256" key="6">
    <source>
        <dbReference type="ARBA" id="ARBA00023015"/>
    </source>
</evidence>
<dbReference type="SUPFAM" id="SSF57667">
    <property type="entry name" value="beta-beta-alpha zinc fingers"/>
    <property type="match status" value="1"/>
</dbReference>
<keyword evidence="11" id="KW-1133">Transmembrane helix</keyword>
<dbReference type="PANTHER" id="PTHR46481:SF11">
    <property type="entry name" value="ZINC FINGER BED DOMAIN-CONTAINING PROTEIN RICESLEEPER 2-LIKE"/>
    <property type="match status" value="1"/>
</dbReference>
<keyword evidence="9" id="KW-0539">Nucleus</keyword>
<keyword evidence="11" id="KW-0472">Membrane</keyword>
<feature type="transmembrane region" description="Helical" evidence="11">
    <location>
        <begin position="21"/>
        <end position="42"/>
    </location>
</feature>
<dbReference type="InterPro" id="IPR025525">
    <property type="entry name" value="hAT-like_transposase_RNase-H"/>
</dbReference>
<evidence type="ECO:0000256" key="7">
    <source>
        <dbReference type="ARBA" id="ARBA00023125"/>
    </source>
</evidence>
<dbReference type="AlphaFoldDB" id="A0A371HA78"/>
<evidence type="ECO:0000256" key="1">
    <source>
        <dbReference type="ARBA" id="ARBA00004123"/>
    </source>
</evidence>
<evidence type="ECO:0000256" key="4">
    <source>
        <dbReference type="ARBA" id="ARBA00022771"/>
    </source>
</evidence>
<evidence type="ECO:0000256" key="9">
    <source>
        <dbReference type="ARBA" id="ARBA00023242"/>
    </source>
</evidence>
<dbReference type="GO" id="GO:0046983">
    <property type="term" value="F:protein dimerization activity"/>
    <property type="evidence" value="ECO:0007669"/>
    <property type="project" value="InterPro"/>
</dbReference>
<keyword evidence="6" id="KW-0805">Transcription regulation</keyword>
<dbReference type="GO" id="GO:0005634">
    <property type="term" value="C:nucleus"/>
    <property type="evidence" value="ECO:0007669"/>
    <property type="project" value="UniProtKB-SubCell"/>
</dbReference>
<name>A0A371HA78_MUCPR</name>
<dbReference type="Pfam" id="PF05699">
    <property type="entry name" value="Dimer_Tnp_hAT"/>
    <property type="match status" value="1"/>
</dbReference>
<keyword evidence="3" id="KW-0479">Metal-binding</keyword>
<dbReference type="OrthoDB" id="1607513at2759"/>